<comment type="similarity">
    <text evidence="1">Belongs to the universal stress protein A family.</text>
</comment>
<dbReference type="PANTHER" id="PTHR46268">
    <property type="entry name" value="STRESS RESPONSE PROTEIN NHAX"/>
    <property type="match status" value="1"/>
</dbReference>
<sequence length="194" mass="20563">MRGLAAPFYNTIVLLLGLGSGSSRETNIMNRYTAGFLTLGDDGACMTELDIDLVLVPVDGSEESHEAVDYAIAIAREYGARVHALYVLDEDVVRAIETGAVDEADIADDTESFTDSVIERADAAGVPHGNSIAYGFSTKVKTVHPGSVVLDTAEEIDADFIVVPREPVTGGPGEVLEKAAEYVLLYASQPVLSV</sequence>
<dbReference type="Proteomes" id="UP000198397">
    <property type="component" value="Unassembled WGS sequence"/>
</dbReference>
<dbReference type="PANTHER" id="PTHR46268:SF6">
    <property type="entry name" value="UNIVERSAL STRESS PROTEIN UP12"/>
    <property type="match status" value="1"/>
</dbReference>
<keyword evidence="4" id="KW-1185">Reference proteome</keyword>
<name>A0A238V859_HALVU</name>
<dbReference type="Gene3D" id="3.40.50.620">
    <property type="entry name" value="HUPs"/>
    <property type="match status" value="1"/>
</dbReference>
<dbReference type="InterPro" id="IPR006015">
    <property type="entry name" value="Universal_stress_UspA"/>
</dbReference>
<evidence type="ECO:0000313" key="4">
    <source>
        <dbReference type="Proteomes" id="UP000198397"/>
    </source>
</evidence>
<evidence type="ECO:0000256" key="1">
    <source>
        <dbReference type="ARBA" id="ARBA00008791"/>
    </source>
</evidence>
<dbReference type="EMBL" id="FZNQ01000002">
    <property type="protein sequence ID" value="SNR30381.1"/>
    <property type="molecule type" value="Genomic_DNA"/>
</dbReference>
<dbReference type="InterPro" id="IPR014729">
    <property type="entry name" value="Rossmann-like_a/b/a_fold"/>
</dbReference>
<feature type="domain" description="UspA" evidence="2">
    <location>
        <begin position="54"/>
        <end position="193"/>
    </location>
</feature>
<evidence type="ECO:0000313" key="3">
    <source>
        <dbReference type="EMBL" id="SNR30381.1"/>
    </source>
</evidence>
<dbReference type="CDD" id="cd00293">
    <property type="entry name" value="USP-like"/>
    <property type="match status" value="1"/>
</dbReference>
<gene>
    <name evidence="3" type="ORF">SAMN06264855_10256</name>
</gene>
<evidence type="ECO:0000259" key="2">
    <source>
        <dbReference type="Pfam" id="PF00582"/>
    </source>
</evidence>
<dbReference type="SUPFAM" id="SSF52402">
    <property type="entry name" value="Adenine nucleotide alpha hydrolases-like"/>
    <property type="match status" value="1"/>
</dbReference>
<accession>A0A238V859</accession>
<reference evidence="3 4" key="1">
    <citation type="submission" date="2017-06" db="EMBL/GenBank/DDBJ databases">
        <authorList>
            <person name="Kim H.J."/>
            <person name="Triplett B.A."/>
        </authorList>
    </citation>
    <scope>NUCLEOTIDE SEQUENCE [LARGE SCALE GENOMIC DNA]</scope>
    <source>
        <strain evidence="3 4">DSM 8800</strain>
    </source>
</reference>
<proteinExistence type="inferred from homology"/>
<dbReference type="AlphaFoldDB" id="A0A238V859"/>
<protein>
    <submittedName>
        <fullName evidence="3">Nucleotide-binding universal stress protein, UspA family</fullName>
    </submittedName>
</protein>
<dbReference type="PRINTS" id="PR01438">
    <property type="entry name" value="UNVRSLSTRESS"/>
</dbReference>
<dbReference type="InterPro" id="IPR006016">
    <property type="entry name" value="UspA"/>
</dbReference>
<dbReference type="Pfam" id="PF00582">
    <property type="entry name" value="Usp"/>
    <property type="match status" value="1"/>
</dbReference>
<organism evidence="3 4">
    <name type="scientific">Halorubrum vacuolatum</name>
    <name type="common">Natronobacterium vacuolatum</name>
    <dbReference type="NCBI Taxonomy" id="63740"/>
    <lineage>
        <taxon>Archaea</taxon>
        <taxon>Methanobacteriati</taxon>
        <taxon>Methanobacteriota</taxon>
        <taxon>Stenosarchaea group</taxon>
        <taxon>Halobacteria</taxon>
        <taxon>Halobacteriales</taxon>
        <taxon>Haloferacaceae</taxon>
        <taxon>Halorubrum</taxon>
    </lineage>
</organism>